<proteinExistence type="predicted"/>
<feature type="transmembrane region" description="Helical" evidence="1">
    <location>
        <begin position="102"/>
        <end position="120"/>
    </location>
</feature>
<comment type="caution">
    <text evidence="2">The sequence shown here is derived from an EMBL/GenBank/DDBJ whole genome shotgun (WGS) entry which is preliminary data.</text>
</comment>
<feature type="transmembrane region" description="Helical" evidence="1">
    <location>
        <begin position="73"/>
        <end position="90"/>
    </location>
</feature>
<keyword evidence="1" id="KW-0472">Membrane</keyword>
<evidence type="ECO:0000313" key="3">
    <source>
        <dbReference type="Proteomes" id="UP000295504"/>
    </source>
</evidence>
<evidence type="ECO:0000256" key="1">
    <source>
        <dbReference type="SAM" id="Phobius"/>
    </source>
</evidence>
<keyword evidence="1" id="KW-0812">Transmembrane</keyword>
<organism evidence="2 3">
    <name type="scientific">Serpentinicella alkaliphila</name>
    <dbReference type="NCBI Taxonomy" id="1734049"/>
    <lineage>
        <taxon>Bacteria</taxon>
        <taxon>Bacillati</taxon>
        <taxon>Bacillota</taxon>
        <taxon>Clostridia</taxon>
        <taxon>Peptostreptococcales</taxon>
        <taxon>Natronincolaceae</taxon>
        <taxon>Serpentinicella</taxon>
    </lineage>
</organism>
<protein>
    <recommendedName>
        <fullName evidence="4">Ferric reductase like protein</fullName>
    </recommendedName>
</protein>
<feature type="transmembrane region" description="Helical" evidence="1">
    <location>
        <begin position="6"/>
        <end position="26"/>
    </location>
</feature>
<sequence>MVDALGWLNSVLIIFMVLIYPLKRMYLKKRKPELLALYKSARNYHPLLGFTIVLIGLIHGFMALGTIRLHTGTLVLFTVIFMGCITTFGRKKILFSKTWLKLHKTLIPLLFVFIIIHIFFRNII</sequence>
<dbReference type="RefSeq" id="WP_132848919.1">
    <property type="nucleotide sequence ID" value="NZ_CP058648.1"/>
</dbReference>
<keyword evidence="3" id="KW-1185">Reference proteome</keyword>
<name>A0A4R2TDT6_9FIRM</name>
<evidence type="ECO:0000313" key="2">
    <source>
        <dbReference type="EMBL" id="TCQ01488.1"/>
    </source>
</evidence>
<dbReference type="Proteomes" id="UP000295504">
    <property type="component" value="Unassembled WGS sequence"/>
</dbReference>
<gene>
    <name evidence="2" type="ORF">EDD79_10277</name>
</gene>
<evidence type="ECO:0008006" key="4">
    <source>
        <dbReference type="Google" id="ProtNLM"/>
    </source>
</evidence>
<keyword evidence="1" id="KW-1133">Transmembrane helix</keyword>
<dbReference type="AlphaFoldDB" id="A0A4R2TDT6"/>
<dbReference type="EMBL" id="SLYC01000027">
    <property type="protein sequence ID" value="TCQ01488.1"/>
    <property type="molecule type" value="Genomic_DNA"/>
</dbReference>
<accession>A0A4R2TDT6</accession>
<reference evidence="2 3" key="1">
    <citation type="submission" date="2019-03" db="EMBL/GenBank/DDBJ databases">
        <title>Genomic Encyclopedia of Type Strains, Phase IV (KMG-IV): sequencing the most valuable type-strain genomes for metagenomic binning, comparative biology and taxonomic classification.</title>
        <authorList>
            <person name="Goeker M."/>
        </authorList>
    </citation>
    <scope>NUCLEOTIDE SEQUENCE [LARGE SCALE GENOMIC DNA]</scope>
    <source>
        <strain evidence="2 3">DSM 100013</strain>
    </source>
</reference>
<feature type="transmembrane region" description="Helical" evidence="1">
    <location>
        <begin position="47"/>
        <end position="67"/>
    </location>
</feature>
<dbReference type="OrthoDB" id="1956956at2"/>